<keyword evidence="1" id="KW-0614">Plasmid</keyword>
<organism evidence="1">
    <name type="scientific">Sinorhizobium fredii (strain NBRC 101917 / NGR234)</name>
    <dbReference type="NCBI Taxonomy" id="394"/>
    <lineage>
        <taxon>Bacteria</taxon>
        <taxon>Pseudomonadati</taxon>
        <taxon>Pseudomonadota</taxon>
        <taxon>Alphaproteobacteria</taxon>
        <taxon>Hyphomicrobiales</taxon>
        <taxon>Rhizobiaceae</taxon>
        <taxon>Sinorhizobium/Ensifer group</taxon>
        <taxon>Sinorhizobium</taxon>
    </lineage>
</organism>
<geneLocation type="plasmid" evidence="1">
    <name>megaplasmid 2</name>
</geneLocation>
<gene>
    <name evidence="1" type="ORF">RNGR00166</name>
</gene>
<proteinExistence type="predicted"/>
<dbReference type="OrthoDB" id="8284461at2"/>
<evidence type="ECO:0000313" key="1">
    <source>
        <dbReference type="EMBL" id="AAQ87190.1"/>
    </source>
</evidence>
<name>Q6W228_SINFN</name>
<dbReference type="AlphaFoldDB" id="Q6W228"/>
<accession>Q6W228</accession>
<dbReference type="EMBL" id="AY316746">
    <property type="protein sequence ID" value="AAQ87190.1"/>
    <property type="molecule type" value="Genomic_DNA"/>
</dbReference>
<dbReference type="KEGG" id="rhi:NGR_a02030"/>
<dbReference type="PATRIC" id="fig|394.7.peg.209"/>
<dbReference type="RefSeq" id="WP_010875069.1">
    <property type="nucleotide sequence ID" value="NC_000914.2"/>
</dbReference>
<protein>
    <submittedName>
        <fullName evidence="1">Uncharacterized protein</fullName>
    </submittedName>
</protein>
<reference evidence="1" key="1">
    <citation type="journal article" date="2004" name="J. Bacteriol.">
        <title>An evolutionary hot spot: the pNGR234b replicon of Rhizobium sp. strain NGR234.</title>
        <authorList>
            <person name="Streit W.R."/>
            <person name="Schmitz R.A."/>
            <person name="Perret X."/>
            <person name="Staehelin C."/>
            <person name="Deakin W.J."/>
            <person name="Raasch C."/>
            <person name="Liesegang H."/>
            <person name="Broughton W.J."/>
        </authorList>
    </citation>
    <scope>NUCLEOTIDE SEQUENCE</scope>
    <source>
        <strain evidence="1">NGR234</strain>
        <plasmid evidence="1">megaplasmid 2</plasmid>
    </source>
</reference>
<dbReference type="KEGG" id="rhi:NGR_a00270"/>
<sequence length="88" mass="9735">MLPRSCKDFYETLRTAVLCGQACAKDMGAIVFHGLWQGLAVLIAQPPPPTHRRLESRPTASVAVHDRQLVHMLANMVLAAETRGNHVY</sequence>